<dbReference type="Proteomes" id="UP001295423">
    <property type="component" value="Unassembled WGS sequence"/>
</dbReference>
<reference evidence="2" key="1">
    <citation type="submission" date="2023-08" db="EMBL/GenBank/DDBJ databases">
        <authorList>
            <person name="Audoor S."/>
            <person name="Bilcke G."/>
        </authorList>
    </citation>
    <scope>NUCLEOTIDE SEQUENCE</scope>
</reference>
<keyword evidence="3" id="KW-1185">Reference proteome</keyword>
<feature type="region of interest" description="Disordered" evidence="1">
    <location>
        <begin position="1"/>
        <end position="59"/>
    </location>
</feature>
<sequence>MTRRRRQQQLLSTQRYHPSSMPLLLSQNGSNNESSSSSDSSSSSSSSSSNDEEMSCFGDSSVMIPDLDWRVQKLRLEEENKKRFLRAGPRFLPYEEAMKWVQAWGKRWESQEDWQDWIMMGEKRNSYIPSRPDEYYTRTGDWISWEHFLGLQ</sequence>
<evidence type="ECO:0000313" key="2">
    <source>
        <dbReference type="EMBL" id="CAJ1967184.1"/>
    </source>
</evidence>
<gene>
    <name evidence="2" type="ORF">CYCCA115_LOCUS22654</name>
</gene>
<protein>
    <submittedName>
        <fullName evidence="2">Uncharacterized protein</fullName>
    </submittedName>
</protein>
<dbReference type="EMBL" id="CAKOGP040002314">
    <property type="protein sequence ID" value="CAJ1967184.1"/>
    <property type="molecule type" value="Genomic_DNA"/>
</dbReference>
<evidence type="ECO:0000256" key="1">
    <source>
        <dbReference type="SAM" id="MobiDB-lite"/>
    </source>
</evidence>
<name>A0AAD2G9X3_9STRA</name>
<dbReference type="AlphaFoldDB" id="A0AAD2G9X3"/>
<accession>A0AAD2G9X3</accession>
<proteinExistence type="predicted"/>
<organism evidence="2 3">
    <name type="scientific">Cylindrotheca closterium</name>
    <dbReference type="NCBI Taxonomy" id="2856"/>
    <lineage>
        <taxon>Eukaryota</taxon>
        <taxon>Sar</taxon>
        <taxon>Stramenopiles</taxon>
        <taxon>Ochrophyta</taxon>
        <taxon>Bacillariophyta</taxon>
        <taxon>Bacillariophyceae</taxon>
        <taxon>Bacillariophycidae</taxon>
        <taxon>Bacillariales</taxon>
        <taxon>Bacillariaceae</taxon>
        <taxon>Cylindrotheca</taxon>
    </lineage>
</organism>
<evidence type="ECO:0000313" key="3">
    <source>
        <dbReference type="Proteomes" id="UP001295423"/>
    </source>
</evidence>
<feature type="compositionally biased region" description="Low complexity" evidence="1">
    <location>
        <begin position="30"/>
        <end position="49"/>
    </location>
</feature>
<comment type="caution">
    <text evidence="2">The sequence shown here is derived from an EMBL/GenBank/DDBJ whole genome shotgun (WGS) entry which is preliminary data.</text>
</comment>